<evidence type="ECO:0000313" key="11">
    <source>
        <dbReference type="Proteomes" id="UP000248066"/>
    </source>
</evidence>
<evidence type="ECO:0000256" key="1">
    <source>
        <dbReference type="ARBA" id="ARBA00022475"/>
    </source>
</evidence>
<sequence length="126" mass="14089">MMSAARQHLHERHIQQSPRRETKTVRQRVFKGGITKGEKILYPLALLAVLFAAYMVISNYASIYIANHEIQQTETVIASQASVNEGLSLQVKGLSEPDRILSIAQNELGMTLSDQNVKVIQSQNLD</sequence>
<dbReference type="OrthoDB" id="2989137at2"/>
<evidence type="ECO:0000313" key="10">
    <source>
        <dbReference type="EMBL" id="PYZ97919.1"/>
    </source>
</evidence>
<comment type="caution">
    <text evidence="10">The sequence shown here is derived from an EMBL/GenBank/DDBJ whole genome shotgun (WGS) entry which is preliminary data.</text>
</comment>
<keyword evidence="1 7" id="KW-1003">Cell membrane</keyword>
<comment type="function">
    <text evidence="7">Essential cell division protein.</text>
</comment>
<protein>
    <recommendedName>
        <fullName evidence="7 8">Cell division protein FtsL</fullName>
    </recommendedName>
</protein>
<feature type="compositionally biased region" description="Basic and acidic residues" evidence="9">
    <location>
        <begin position="12"/>
        <end position="24"/>
    </location>
</feature>
<evidence type="ECO:0000256" key="7">
    <source>
        <dbReference type="HAMAP-Rule" id="MF_00910"/>
    </source>
</evidence>
<organism evidence="10 11">
    <name type="scientific">Alteribacter lacisalsi</name>
    <dbReference type="NCBI Taxonomy" id="2045244"/>
    <lineage>
        <taxon>Bacteria</taxon>
        <taxon>Bacillati</taxon>
        <taxon>Bacillota</taxon>
        <taxon>Bacilli</taxon>
        <taxon>Bacillales</taxon>
        <taxon>Bacillaceae</taxon>
        <taxon>Alteribacter</taxon>
    </lineage>
</organism>
<gene>
    <name evidence="7 10" type="primary">ftsL</name>
    <name evidence="10" type="ORF">CR205_04810</name>
</gene>
<comment type="subcellular location">
    <subcellularLocation>
        <location evidence="7">Cell membrane</location>
        <topology evidence="7">Single-pass type II membrane protein</topology>
    </subcellularLocation>
    <text evidence="7">Localizes to the division septum where it forms a ring structure.</text>
</comment>
<name>A0A2W0HM25_9BACI</name>
<dbReference type="GO" id="GO:0043093">
    <property type="term" value="P:FtsZ-dependent cytokinesis"/>
    <property type="evidence" value="ECO:0007669"/>
    <property type="project" value="UniProtKB-UniRule"/>
</dbReference>
<comment type="similarity">
    <text evidence="7">Belongs to the FtsL family.</text>
</comment>
<dbReference type="InterPro" id="IPR011922">
    <property type="entry name" value="Cell_div_FtsL"/>
</dbReference>
<evidence type="ECO:0000256" key="5">
    <source>
        <dbReference type="ARBA" id="ARBA00023136"/>
    </source>
</evidence>
<dbReference type="EMBL" id="PDOF01000001">
    <property type="protein sequence ID" value="PYZ97919.1"/>
    <property type="molecule type" value="Genomic_DNA"/>
</dbReference>
<evidence type="ECO:0000256" key="8">
    <source>
        <dbReference type="NCBIfam" id="TIGR02209"/>
    </source>
</evidence>
<dbReference type="AlphaFoldDB" id="A0A2W0HM25"/>
<evidence type="ECO:0000256" key="4">
    <source>
        <dbReference type="ARBA" id="ARBA00022989"/>
    </source>
</evidence>
<dbReference type="GO" id="GO:0032153">
    <property type="term" value="C:cell division site"/>
    <property type="evidence" value="ECO:0007669"/>
    <property type="project" value="UniProtKB-UniRule"/>
</dbReference>
<keyword evidence="5 7" id="KW-0472">Membrane</keyword>
<keyword evidence="2 7" id="KW-0132">Cell division</keyword>
<keyword evidence="6 7" id="KW-0131">Cell cycle</keyword>
<reference evidence="10 11" key="1">
    <citation type="submission" date="2017-10" db="EMBL/GenBank/DDBJ databases">
        <title>Bacillus sp. nov., a halophilic bacterium isolated from a Yangshapao Lake.</title>
        <authorList>
            <person name="Wang H."/>
        </authorList>
    </citation>
    <scope>NUCLEOTIDE SEQUENCE [LARGE SCALE GENOMIC DNA]</scope>
    <source>
        <strain evidence="10 11">YSP-3</strain>
    </source>
</reference>
<proteinExistence type="inferred from homology"/>
<accession>A0A2W0HM25</accession>
<keyword evidence="11" id="KW-1185">Reference proteome</keyword>
<evidence type="ECO:0000256" key="9">
    <source>
        <dbReference type="SAM" id="MobiDB-lite"/>
    </source>
</evidence>
<keyword evidence="3 7" id="KW-0812">Transmembrane</keyword>
<evidence type="ECO:0000256" key="3">
    <source>
        <dbReference type="ARBA" id="ARBA00022692"/>
    </source>
</evidence>
<dbReference type="Pfam" id="PF04977">
    <property type="entry name" value="DivIC"/>
    <property type="match status" value="1"/>
</dbReference>
<feature type="transmembrane region" description="Helical" evidence="7">
    <location>
        <begin position="40"/>
        <end position="57"/>
    </location>
</feature>
<evidence type="ECO:0000256" key="6">
    <source>
        <dbReference type="ARBA" id="ARBA00023306"/>
    </source>
</evidence>
<dbReference type="HAMAP" id="MF_00910">
    <property type="entry name" value="FtsL"/>
    <property type="match status" value="1"/>
</dbReference>
<dbReference type="InterPro" id="IPR007060">
    <property type="entry name" value="FtsL/DivIC"/>
</dbReference>
<keyword evidence="4 7" id="KW-1133">Transmembrane helix</keyword>
<evidence type="ECO:0000256" key="2">
    <source>
        <dbReference type="ARBA" id="ARBA00022618"/>
    </source>
</evidence>
<feature type="region of interest" description="Disordered" evidence="9">
    <location>
        <begin position="1"/>
        <end position="26"/>
    </location>
</feature>
<dbReference type="NCBIfam" id="TIGR02209">
    <property type="entry name" value="ftsL_broad"/>
    <property type="match status" value="1"/>
</dbReference>
<dbReference type="GO" id="GO:0005886">
    <property type="term" value="C:plasma membrane"/>
    <property type="evidence" value="ECO:0007669"/>
    <property type="project" value="UniProtKB-SubCell"/>
</dbReference>
<dbReference type="Proteomes" id="UP000248066">
    <property type="component" value="Unassembled WGS sequence"/>
</dbReference>